<dbReference type="RefSeq" id="WP_091620830.1">
    <property type="nucleotide sequence ID" value="NZ_FOEF01000012.1"/>
</dbReference>
<accession>A0A1H8Y8V9</accession>
<evidence type="ECO:0000313" key="2">
    <source>
        <dbReference type="EMBL" id="SEP48579.1"/>
    </source>
</evidence>
<proteinExistence type="predicted"/>
<dbReference type="Gene3D" id="1.10.10.10">
    <property type="entry name" value="Winged helix-like DNA-binding domain superfamily/Winged helix DNA-binding domain"/>
    <property type="match status" value="1"/>
</dbReference>
<reference evidence="2 3" key="1">
    <citation type="submission" date="2016-10" db="EMBL/GenBank/DDBJ databases">
        <authorList>
            <person name="de Groot N.N."/>
        </authorList>
    </citation>
    <scope>NUCLEOTIDE SEQUENCE [LARGE SCALE GENOMIC DNA]</scope>
    <source>
        <strain evidence="2 3">DSM 44993</strain>
    </source>
</reference>
<dbReference type="PANTHER" id="PTHR23131:SF4">
    <property type="entry name" value="METALLO-BETA-LACTAMASE SUPERFAMILY POTEIN"/>
    <property type="match status" value="1"/>
</dbReference>
<dbReference type="STRING" id="394193.SAMN04489732_11277"/>
<evidence type="ECO:0000313" key="3">
    <source>
        <dbReference type="Proteomes" id="UP000198582"/>
    </source>
</evidence>
<gene>
    <name evidence="2" type="ORF">SAMN04489732_11277</name>
</gene>
<evidence type="ECO:0000259" key="1">
    <source>
        <dbReference type="SMART" id="SM00849"/>
    </source>
</evidence>
<dbReference type="SMART" id="SM00849">
    <property type="entry name" value="Lactamase_B"/>
    <property type="match status" value="1"/>
</dbReference>
<dbReference type="InterPro" id="IPR050662">
    <property type="entry name" value="Sec-metab_biosynth-thioest"/>
</dbReference>
<dbReference type="Proteomes" id="UP000198582">
    <property type="component" value="Unassembled WGS sequence"/>
</dbReference>
<dbReference type="InterPro" id="IPR036388">
    <property type="entry name" value="WH-like_DNA-bd_sf"/>
</dbReference>
<dbReference type="PANTHER" id="PTHR23131">
    <property type="entry name" value="ENDORIBONUCLEASE LACTB2"/>
    <property type="match status" value="1"/>
</dbReference>
<dbReference type="SUPFAM" id="SSF56281">
    <property type="entry name" value="Metallo-hydrolase/oxidoreductase"/>
    <property type="match status" value="1"/>
</dbReference>
<dbReference type="OrthoDB" id="2971563at2"/>
<dbReference type="EMBL" id="FOEF01000012">
    <property type="protein sequence ID" value="SEP48579.1"/>
    <property type="molecule type" value="Genomic_DNA"/>
</dbReference>
<dbReference type="InterPro" id="IPR001279">
    <property type="entry name" value="Metallo-B-lactamas"/>
</dbReference>
<sequence length="310" mass="33795">MQSPSPAASTEAYRRPEDRPARRIEGFTVAGGVWATAIPFPSPLAYSYSYALRYPEGLVVVDLGWDSDEAWQAFLGGLSRAGAGLDEVIGAVERRARIAEISAWLRDCGVPGPLLAELDSELGALDAVLPAVVPDVELEDGEPVPGTGGALVAVHTPGHTAGHLCFHERERNLVLTGDHVLPKVTPSVARRPGSDPDPLRDFLSSLTRLGGVADSAVVLPGHEWPFDRLSRRLDVLREHHRERLEEIEHAVERGCDTVWKVAEAVSWAREFSAFTPRSLRSALAETSAHLVRLAGDGRIRRIEGRWITHD</sequence>
<feature type="domain" description="Metallo-beta-lactamase" evidence="1">
    <location>
        <begin position="46"/>
        <end position="222"/>
    </location>
</feature>
<protein>
    <submittedName>
        <fullName evidence="2">Glyoxylase, beta-lactamase superfamily II</fullName>
    </submittedName>
</protein>
<keyword evidence="3" id="KW-1185">Reference proteome</keyword>
<dbReference type="Gene3D" id="3.60.15.10">
    <property type="entry name" value="Ribonuclease Z/Hydroxyacylglutathione hydrolase-like"/>
    <property type="match status" value="2"/>
</dbReference>
<dbReference type="AlphaFoldDB" id="A0A1H8Y8V9"/>
<dbReference type="InterPro" id="IPR036866">
    <property type="entry name" value="RibonucZ/Hydroxyglut_hydro"/>
</dbReference>
<organism evidence="2 3">
    <name type="scientific">Amycolatopsis saalfeldensis</name>
    <dbReference type="NCBI Taxonomy" id="394193"/>
    <lineage>
        <taxon>Bacteria</taxon>
        <taxon>Bacillati</taxon>
        <taxon>Actinomycetota</taxon>
        <taxon>Actinomycetes</taxon>
        <taxon>Pseudonocardiales</taxon>
        <taxon>Pseudonocardiaceae</taxon>
        <taxon>Amycolatopsis</taxon>
    </lineage>
</organism>
<name>A0A1H8Y8V9_9PSEU</name>
<dbReference type="Pfam" id="PF00753">
    <property type="entry name" value="Lactamase_B"/>
    <property type="match status" value="1"/>
</dbReference>